<dbReference type="OrthoDB" id="542917at2759"/>
<dbReference type="InterPro" id="IPR009917">
    <property type="entry name" value="SRA1/Sec31"/>
</dbReference>
<reference evidence="2" key="1">
    <citation type="submission" date="2020-01" db="EMBL/GenBank/DDBJ databases">
        <title>Genome Sequencing of Three Apophysomyces-Like Fungal Strains Confirms a Novel Fungal Genus in the Mucoromycota with divergent Burkholderia-like Endosymbiotic Bacteria.</title>
        <authorList>
            <person name="Stajich J.E."/>
            <person name="Macias A.M."/>
            <person name="Carter-House D."/>
            <person name="Lovett B."/>
            <person name="Kasson L.R."/>
            <person name="Berry K."/>
            <person name="Grigoriev I."/>
            <person name="Chang Y."/>
            <person name="Spatafora J."/>
            <person name="Kasson M.T."/>
        </authorList>
    </citation>
    <scope>NUCLEOTIDE SEQUENCE</scope>
    <source>
        <strain evidence="2">NRRL A-21654</strain>
    </source>
</reference>
<comment type="caution">
    <text evidence="2">The sequence shown here is derived from an EMBL/GenBank/DDBJ whole genome shotgun (WGS) entry which is preliminary data.</text>
</comment>
<dbReference type="Pfam" id="PF07304">
    <property type="entry name" value="SRA1"/>
    <property type="match status" value="1"/>
</dbReference>
<dbReference type="EMBL" id="JABAYA010000264">
    <property type="protein sequence ID" value="KAF7721452.1"/>
    <property type="molecule type" value="Genomic_DNA"/>
</dbReference>
<evidence type="ECO:0000313" key="2">
    <source>
        <dbReference type="EMBL" id="KAF7721452.1"/>
    </source>
</evidence>
<dbReference type="AlphaFoldDB" id="A0A8H7EPS5"/>
<protein>
    <recommendedName>
        <fullName evidence="1">SRA1/Sec31 domain-containing protein</fullName>
    </recommendedName>
</protein>
<feature type="domain" description="SRA1/Sec31" evidence="1">
    <location>
        <begin position="37"/>
        <end position="141"/>
    </location>
</feature>
<evidence type="ECO:0000259" key="1">
    <source>
        <dbReference type="Pfam" id="PF07304"/>
    </source>
</evidence>
<dbReference type="Gene3D" id="1.20.940.10">
    <property type="entry name" value="Functional domain of the splicing factor Prp18"/>
    <property type="match status" value="1"/>
</dbReference>
<name>A0A8H7EPS5_9FUNG</name>
<dbReference type="GO" id="GO:0003713">
    <property type="term" value="F:transcription coactivator activity"/>
    <property type="evidence" value="ECO:0007669"/>
    <property type="project" value="InterPro"/>
</dbReference>
<dbReference type="PANTHER" id="PTHR18834">
    <property type="entry name" value="STEROID RECEPTOR RNA ACTIVATOR 1"/>
    <property type="match status" value="1"/>
</dbReference>
<dbReference type="PANTHER" id="PTHR18834:SF2">
    <property type="entry name" value="STEROID RECEPTOR RNA ACTIVATOR 1"/>
    <property type="match status" value="1"/>
</dbReference>
<keyword evidence="3" id="KW-1185">Reference proteome</keyword>
<dbReference type="GO" id="GO:0006357">
    <property type="term" value="P:regulation of transcription by RNA polymerase II"/>
    <property type="evidence" value="ECO:0007669"/>
    <property type="project" value="InterPro"/>
</dbReference>
<dbReference type="Proteomes" id="UP000605846">
    <property type="component" value="Unassembled WGS sequence"/>
</dbReference>
<gene>
    <name evidence="2" type="ORF">EC973_004676</name>
</gene>
<accession>A0A8H7EPS5</accession>
<dbReference type="GO" id="GO:0005634">
    <property type="term" value="C:nucleus"/>
    <property type="evidence" value="ECO:0007669"/>
    <property type="project" value="TreeGrafter"/>
</dbReference>
<dbReference type="InterPro" id="IPR040243">
    <property type="entry name" value="Steroid_recept_RNA_1"/>
</dbReference>
<sequence>MRVDATAPLTDFRTATIENHWNDPPETIFQQTGNVQYDELERNDIVIVFENVLKECQAKSSSGLNKRILDDTARRIQAMRTDIDNISLHVMRLLSALCKALQAKDWETATRMHTDLMKTEYEKYGSWLTGLKRLIETYQKL</sequence>
<proteinExistence type="predicted"/>
<organism evidence="2 3">
    <name type="scientific">Apophysomyces ossiformis</name>
    <dbReference type="NCBI Taxonomy" id="679940"/>
    <lineage>
        <taxon>Eukaryota</taxon>
        <taxon>Fungi</taxon>
        <taxon>Fungi incertae sedis</taxon>
        <taxon>Mucoromycota</taxon>
        <taxon>Mucoromycotina</taxon>
        <taxon>Mucoromycetes</taxon>
        <taxon>Mucorales</taxon>
        <taxon>Mucorineae</taxon>
        <taxon>Mucoraceae</taxon>
        <taxon>Apophysomyces</taxon>
    </lineage>
</organism>
<evidence type="ECO:0000313" key="3">
    <source>
        <dbReference type="Proteomes" id="UP000605846"/>
    </source>
</evidence>